<gene>
    <name evidence="2" type="primary">spo0A_12</name>
    <name evidence="2" type="ORF">SDC9_72773</name>
</gene>
<protein>
    <submittedName>
        <fullName evidence="2">Stage 0 sporulation protein A</fullName>
    </submittedName>
</protein>
<dbReference type="EMBL" id="VSSQ01004694">
    <property type="protein sequence ID" value="MPM26272.1"/>
    <property type="molecule type" value="Genomic_DNA"/>
</dbReference>
<proteinExistence type="predicted"/>
<dbReference type="AlphaFoldDB" id="A0A644YCA9"/>
<evidence type="ECO:0000313" key="2">
    <source>
        <dbReference type="EMBL" id="MPM26272.1"/>
    </source>
</evidence>
<dbReference type="Pfam" id="PF08769">
    <property type="entry name" value="Spo0A_C"/>
    <property type="match status" value="1"/>
</dbReference>
<dbReference type="InterPro" id="IPR036388">
    <property type="entry name" value="WH-like_DNA-bd_sf"/>
</dbReference>
<dbReference type="GO" id="GO:0042173">
    <property type="term" value="P:regulation of sporulation resulting in formation of a cellular spore"/>
    <property type="evidence" value="ECO:0007669"/>
    <property type="project" value="InterPro"/>
</dbReference>
<dbReference type="Gene3D" id="1.10.10.10">
    <property type="entry name" value="Winged helix-like DNA-binding domain superfamily/Winged helix DNA-binding domain"/>
    <property type="match status" value="1"/>
</dbReference>
<dbReference type="GO" id="GO:0005737">
    <property type="term" value="C:cytoplasm"/>
    <property type="evidence" value="ECO:0007669"/>
    <property type="project" value="InterPro"/>
</dbReference>
<sequence length="122" mass="14043">MSVLRVKLEGEDSSVLAKIEQELLRLGAPTGRLGYVQMAITLELIMQEEQVTSTTRVLYPMVADRCRTKPARIERNVREEIKAIWNFGNQKRLDQLFINRGKYPPGNKEFLYTVARYLQQGG</sequence>
<organism evidence="2">
    <name type="scientific">bioreactor metagenome</name>
    <dbReference type="NCBI Taxonomy" id="1076179"/>
    <lineage>
        <taxon>unclassified sequences</taxon>
        <taxon>metagenomes</taxon>
        <taxon>ecological metagenomes</taxon>
    </lineage>
</organism>
<reference evidence="2" key="1">
    <citation type="submission" date="2019-08" db="EMBL/GenBank/DDBJ databases">
        <authorList>
            <person name="Kucharzyk K."/>
            <person name="Murdoch R.W."/>
            <person name="Higgins S."/>
            <person name="Loffler F."/>
        </authorList>
    </citation>
    <scope>NUCLEOTIDE SEQUENCE</scope>
</reference>
<feature type="domain" description="Sporulation initiation factor Spo0A C-terminal" evidence="1">
    <location>
        <begin position="19"/>
        <end position="118"/>
    </location>
</feature>
<dbReference type="SUPFAM" id="SSF46894">
    <property type="entry name" value="C-terminal effector domain of the bipartite response regulators"/>
    <property type="match status" value="1"/>
</dbReference>
<dbReference type="GO" id="GO:0005509">
    <property type="term" value="F:calcium ion binding"/>
    <property type="evidence" value="ECO:0007669"/>
    <property type="project" value="InterPro"/>
</dbReference>
<evidence type="ECO:0000259" key="1">
    <source>
        <dbReference type="Pfam" id="PF08769"/>
    </source>
</evidence>
<dbReference type="GO" id="GO:0003677">
    <property type="term" value="F:DNA binding"/>
    <property type="evidence" value="ECO:0007669"/>
    <property type="project" value="InterPro"/>
</dbReference>
<dbReference type="InterPro" id="IPR016032">
    <property type="entry name" value="Sig_transdc_resp-reg_C-effctor"/>
</dbReference>
<comment type="caution">
    <text evidence="2">The sequence shown here is derived from an EMBL/GenBank/DDBJ whole genome shotgun (WGS) entry which is preliminary data.</text>
</comment>
<dbReference type="GO" id="GO:0003700">
    <property type="term" value="F:DNA-binding transcription factor activity"/>
    <property type="evidence" value="ECO:0007669"/>
    <property type="project" value="InterPro"/>
</dbReference>
<accession>A0A644YCA9</accession>
<name>A0A644YCA9_9ZZZZ</name>
<dbReference type="InterPro" id="IPR014879">
    <property type="entry name" value="Spo0A_C"/>
</dbReference>